<evidence type="ECO:0000313" key="1">
    <source>
        <dbReference type="EMBL" id="OGF28195.1"/>
    </source>
</evidence>
<reference evidence="1 2" key="1">
    <citation type="journal article" date="2016" name="Nat. Commun.">
        <title>Thousands of microbial genomes shed light on interconnected biogeochemical processes in an aquifer system.</title>
        <authorList>
            <person name="Anantharaman K."/>
            <person name="Brown C.T."/>
            <person name="Hug L.A."/>
            <person name="Sharon I."/>
            <person name="Castelle C.J."/>
            <person name="Probst A.J."/>
            <person name="Thomas B.C."/>
            <person name="Singh A."/>
            <person name="Wilkins M.J."/>
            <person name="Karaoz U."/>
            <person name="Brodie E.L."/>
            <person name="Williams K.H."/>
            <person name="Hubbard S.S."/>
            <person name="Banfield J.F."/>
        </authorList>
    </citation>
    <scope>NUCLEOTIDE SEQUENCE [LARGE SCALE GENOMIC DNA]</scope>
</reference>
<sequence length="136" mass="15499">MNQAELSQKLLQAQTLLGECLKNLSATPKGFAHGALSAPSNDLKFNQNERPFFKQNVVKKMNGQKKFTLVVAYLAEGKINKQVKLTEVEKTWKKAKKFILTEFHSEYGTRAKDEEYLLSPKQGVYTLADSWKNIFN</sequence>
<name>A0A1F5SNA9_9BACT</name>
<organism evidence="1 2">
    <name type="scientific">Candidatus Falkowbacteria bacterium RIFOXYA2_FULL_47_19</name>
    <dbReference type="NCBI Taxonomy" id="1797994"/>
    <lineage>
        <taxon>Bacteria</taxon>
        <taxon>Candidatus Falkowiibacteriota</taxon>
    </lineage>
</organism>
<comment type="caution">
    <text evidence="1">The sequence shown here is derived from an EMBL/GenBank/DDBJ whole genome shotgun (WGS) entry which is preliminary data.</text>
</comment>
<dbReference type="AlphaFoldDB" id="A0A1F5SNA9"/>
<dbReference type="EMBL" id="MFGB01000001">
    <property type="protein sequence ID" value="OGF28195.1"/>
    <property type="molecule type" value="Genomic_DNA"/>
</dbReference>
<protein>
    <submittedName>
        <fullName evidence="1">Uncharacterized protein</fullName>
    </submittedName>
</protein>
<accession>A0A1F5SNA9</accession>
<dbReference type="Proteomes" id="UP000178367">
    <property type="component" value="Unassembled WGS sequence"/>
</dbReference>
<evidence type="ECO:0000313" key="2">
    <source>
        <dbReference type="Proteomes" id="UP000178367"/>
    </source>
</evidence>
<gene>
    <name evidence="1" type="ORF">A2227_05380</name>
</gene>
<proteinExistence type="predicted"/>
<dbReference type="STRING" id="1797994.A2227_05380"/>